<keyword evidence="3" id="KW-1185">Reference proteome</keyword>
<feature type="compositionally biased region" description="Acidic residues" evidence="1">
    <location>
        <begin position="86"/>
        <end position="97"/>
    </location>
</feature>
<organism evidence="2 3">
    <name type="scientific">Gymnopus androsaceus JB14</name>
    <dbReference type="NCBI Taxonomy" id="1447944"/>
    <lineage>
        <taxon>Eukaryota</taxon>
        <taxon>Fungi</taxon>
        <taxon>Dikarya</taxon>
        <taxon>Basidiomycota</taxon>
        <taxon>Agaricomycotina</taxon>
        <taxon>Agaricomycetes</taxon>
        <taxon>Agaricomycetidae</taxon>
        <taxon>Agaricales</taxon>
        <taxon>Marasmiineae</taxon>
        <taxon>Omphalotaceae</taxon>
        <taxon>Gymnopus</taxon>
    </lineage>
</organism>
<evidence type="ECO:0000313" key="2">
    <source>
        <dbReference type="EMBL" id="KAE9385631.1"/>
    </source>
</evidence>
<proteinExistence type="predicted"/>
<dbReference type="OrthoDB" id="2355984at2759"/>
<protein>
    <submittedName>
        <fullName evidence="2">Uncharacterized protein</fullName>
    </submittedName>
</protein>
<evidence type="ECO:0000313" key="3">
    <source>
        <dbReference type="Proteomes" id="UP000799118"/>
    </source>
</evidence>
<dbReference type="EMBL" id="ML769961">
    <property type="protein sequence ID" value="KAE9385631.1"/>
    <property type="molecule type" value="Genomic_DNA"/>
</dbReference>
<reference evidence="2" key="1">
    <citation type="journal article" date="2019" name="Environ. Microbiol.">
        <title>Fungal ecological strategies reflected in gene transcription - a case study of two litter decomposers.</title>
        <authorList>
            <person name="Barbi F."/>
            <person name="Kohler A."/>
            <person name="Barry K."/>
            <person name="Baskaran P."/>
            <person name="Daum C."/>
            <person name="Fauchery L."/>
            <person name="Ihrmark K."/>
            <person name="Kuo A."/>
            <person name="LaButti K."/>
            <person name="Lipzen A."/>
            <person name="Morin E."/>
            <person name="Grigoriev I.V."/>
            <person name="Henrissat B."/>
            <person name="Lindahl B."/>
            <person name="Martin F."/>
        </authorList>
    </citation>
    <scope>NUCLEOTIDE SEQUENCE</scope>
    <source>
        <strain evidence="2">JB14</strain>
    </source>
</reference>
<evidence type="ECO:0000256" key="1">
    <source>
        <dbReference type="SAM" id="MobiDB-lite"/>
    </source>
</evidence>
<name>A0A6A4GJ35_9AGAR</name>
<accession>A0A6A4GJ35</accession>
<dbReference type="Proteomes" id="UP000799118">
    <property type="component" value="Unassembled WGS sequence"/>
</dbReference>
<sequence>MSLAVNMQERRFTEKDFWINLSCSNQVFTICPIAAADLTQESLEESLAFYLKLLDSSEVRRSHSAAQGANGDPNAAATSQKRTCEGEEDGSNNDSEDGQAQSPSRRKIDETVLPWLNRTSASKVNLSESLSKTRLTLANFACEPRYARSTIQSQPDCPVFSSEDWDDIVTGKPAHFDHIFLSMHATTLDERQTQKVGEVEFKFGPPVAGKTVHNSGDWQIVFAKYSKALTFVFPHRAKELEKYSEHII</sequence>
<feature type="region of interest" description="Disordered" evidence="1">
    <location>
        <begin position="63"/>
        <end position="111"/>
    </location>
</feature>
<gene>
    <name evidence="2" type="ORF">BT96DRAFT_1006870</name>
</gene>
<dbReference type="AlphaFoldDB" id="A0A6A4GJ35"/>